<feature type="domain" description="B12-binding" evidence="4">
    <location>
        <begin position="89"/>
        <end position="212"/>
    </location>
</feature>
<dbReference type="EC" id="2.1.1.13" evidence="6"/>
<dbReference type="GO" id="GO:0008705">
    <property type="term" value="F:methionine synthase activity"/>
    <property type="evidence" value="ECO:0007669"/>
    <property type="project" value="UniProtKB-EC"/>
</dbReference>
<comment type="caution">
    <text evidence="6">The sequence shown here is derived from an EMBL/GenBank/DDBJ whole genome shotgun (WGS) entry which is preliminary data.</text>
</comment>
<feature type="domain" description="B12-binding N-terminal" evidence="5">
    <location>
        <begin position="1"/>
        <end position="89"/>
    </location>
</feature>
<dbReference type="PANTHER" id="PTHR45833">
    <property type="entry name" value="METHIONINE SYNTHASE"/>
    <property type="match status" value="1"/>
</dbReference>
<dbReference type="SUPFAM" id="SSF47644">
    <property type="entry name" value="Methionine synthase domain"/>
    <property type="match status" value="1"/>
</dbReference>
<dbReference type="PROSITE" id="PS51332">
    <property type="entry name" value="B12_BINDING"/>
    <property type="match status" value="1"/>
</dbReference>
<name>A0ABU3VQD0_9EURY</name>
<evidence type="ECO:0000259" key="4">
    <source>
        <dbReference type="PROSITE" id="PS51332"/>
    </source>
</evidence>
<dbReference type="Pfam" id="PF02607">
    <property type="entry name" value="B12-binding_2"/>
    <property type="match status" value="1"/>
</dbReference>
<dbReference type="RefSeq" id="WP_318786033.1">
    <property type="nucleotide sequence ID" value="NZ_JAWDKC010000020.1"/>
</dbReference>
<dbReference type="InterPro" id="IPR036724">
    <property type="entry name" value="Cobalamin-bd_sf"/>
</dbReference>
<dbReference type="Proteomes" id="UP001272052">
    <property type="component" value="Unassembled WGS sequence"/>
</dbReference>
<keyword evidence="6" id="KW-0489">Methyltransferase</keyword>
<evidence type="ECO:0000256" key="2">
    <source>
        <dbReference type="ARBA" id="ARBA00022723"/>
    </source>
</evidence>
<dbReference type="EMBL" id="JAWDKC010000020">
    <property type="protein sequence ID" value="MDV0445607.1"/>
    <property type="molecule type" value="Genomic_DNA"/>
</dbReference>
<evidence type="ECO:0000256" key="3">
    <source>
        <dbReference type="ARBA" id="ARBA00023285"/>
    </source>
</evidence>
<accession>A0ABU3VQD0</accession>
<reference evidence="6 7" key="1">
    <citation type="submission" date="2023-06" db="EMBL/GenBank/DDBJ databases">
        <title>Genome sequence of Methanimicrococcus sp. At1.</title>
        <authorList>
            <person name="Protasov E."/>
            <person name="Platt K."/>
            <person name="Poehlein A."/>
            <person name="Daniel R."/>
            <person name="Brune A."/>
        </authorList>
    </citation>
    <scope>NUCLEOTIDE SEQUENCE [LARGE SCALE GENOMIC DNA]</scope>
    <source>
        <strain evidence="6 7">At1</strain>
    </source>
</reference>
<keyword evidence="7" id="KW-1185">Reference proteome</keyword>
<dbReference type="SMART" id="SM01018">
    <property type="entry name" value="B12-binding_2"/>
    <property type="match status" value="1"/>
</dbReference>
<dbReference type="Pfam" id="PF02310">
    <property type="entry name" value="B12-binding"/>
    <property type="match status" value="1"/>
</dbReference>
<keyword evidence="3" id="KW-0170">Cobalt</keyword>
<comment type="similarity">
    <text evidence="1">Belongs to the methylamine corrinoid protein family.</text>
</comment>
<dbReference type="InterPro" id="IPR036594">
    <property type="entry name" value="Meth_synthase_dom"/>
</dbReference>
<dbReference type="GO" id="GO:0032259">
    <property type="term" value="P:methylation"/>
    <property type="evidence" value="ECO:0007669"/>
    <property type="project" value="UniProtKB-KW"/>
</dbReference>
<keyword evidence="6" id="KW-0808">Transferase</keyword>
<dbReference type="SUPFAM" id="SSF52242">
    <property type="entry name" value="Cobalamin (vitamin B12)-binding domain"/>
    <property type="match status" value="1"/>
</dbReference>
<dbReference type="PROSITE" id="PS51337">
    <property type="entry name" value="B12_BINDING_NTER"/>
    <property type="match status" value="1"/>
</dbReference>
<dbReference type="InterPro" id="IPR003759">
    <property type="entry name" value="Cbl-bd_cap"/>
</dbReference>
<evidence type="ECO:0000313" key="6">
    <source>
        <dbReference type="EMBL" id="MDV0445607.1"/>
    </source>
</evidence>
<sequence length="212" mass="22912">MTSEIYQELADAVVSGTRENVIAAVEKARETVHPADIIEKGLIPGMTRVSLLFEKGRLFFPRVILSAEALSEGIGYLKADLPKTAGQRKPVIIVGTVEGDAHDIGKSIVSAMLQFSGYEVIDLGSDVPLENFIDKIKETNADMIGLSALMTTTLPEQKEIIKALTDYGLRRHVKVMVGGALATQAWADKIGADCYAENASEAIMKAKEMFGN</sequence>
<dbReference type="InterPro" id="IPR012741">
    <property type="entry name" value="Corrinoid_p"/>
</dbReference>
<evidence type="ECO:0000259" key="5">
    <source>
        <dbReference type="PROSITE" id="PS51337"/>
    </source>
</evidence>
<dbReference type="Gene3D" id="3.40.50.280">
    <property type="entry name" value="Cobalamin-binding domain"/>
    <property type="match status" value="1"/>
</dbReference>
<gene>
    <name evidence="6" type="primary">metH_5</name>
    <name evidence="6" type="ORF">MmiAt1_11940</name>
</gene>
<dbReference type="PANTHER" id="PTHR45833:SF1">
    <property type="entry name" value="METHIONINE SYNTHASE"/>
    <property type="match status" value="1"/>
</dbReference>
<proteinExistence type="inferred from homology"/>
<dbReference type="NCBIfam" id="TIGR02370">
    <property type="entry name" value="pyl_corrinoid"/>
    <property type="match status" value="1"/>
</dbReference>
<evidence type="ECO:0000256" key="1">
    <source>
        <dbReference type="ARBA" id="ARBA00010854"/>
    </source>
</evidence>
<keyword evidence="2" id="KW-0479">Metal-binding</keyword>
<dbReference type="InterPro" id="IPR050554">
    <property type="entry name" value="Met_Synthase/Corrinoid"/>
</dbReference>
<dbReference type="CDD" id="cd02070">
    <property type="entry name" value="corrinoid_protein_B12-BD"/>
    <property type="match status" value="1"/>
</dbReference>
<dbReference type="Gene3D" id="1.10.1240.10">
    <property type="entry name" value="Methionine synthase domain"/>
    <property type="match status" value="1"/>
</dbReference>
<evidence type="ECO:0000313" key="7">
    <source>
        <dbReference type="Proteomes" id="UP001272052"/>
    </source>
</evidence>
<organism evidence="6 7">
    <name type="scientific">Methanimicrococcus hacksteinii</name>
    <dbReference type="NCBI Taxonomy" id="3028293"/>
    <lineage>
        <taxon>Archaea</taxon>
        <taxon>Methanobacteriati</taxon>
        <taxon>Methanobacteriota</taxon>
        <taxon>Stenosarchaea group</taxon>
        <taxon>Methanomicrobia</taxon>
        <taxon>Methanosarcinales</taxon>
        <taxon>Methanosarcinaceae</taxon>
        <taxon>Methanimicrococcus</taxon>
    </lineage>
</organism>
<protein>
    <submittedName>
        <fullName evidence="6">Methionine synthase</fullName>
        <ecNumber evidence="6">2.1.1.13</ecNumber>
    </submittedName>
</protein>
<dbReference type="InterPro" id="IPR006158">
    <property type="entry name" value="Cobalamin-bd"/>
</dbReference>